<dbReference type="RefSeq" id="WP_201369209.1">
    <property type="nucleotide sequence ID" value="NZ_BNJG01000001.1"/>
</dbReference>
<dbReference type="EMBL" id="BNJG01000001">
    <property type="protein sequence ID" value="GHO52285.1"/>
    <property type="molecule type" value="Genomic_DNA"/>
</dbReference>
<evidence type="ECO:0000313" key="2">
    <source>
        <dbReference type="Proteomes" id="UP000654345"/>
    </source>
</evidence>
<keyword evidence="2" id="KW-1185">Reference proteome</keyword>
<name>A0ABQ3UIP1_9CHLR</name>
<dbReference type="Proteomes" id="UP000654345">
    <property type="component" value="Unassembled WGS sequence"/>
</dbReference>
<proteinExistence type="predicted"/>
<gene>
    <name evidence="1" type="ORF">KSB_07600</name>
</gene>
<protein>
    <submittedName>
        <fullName evidence="1">Uncharacterized protein</fullName>
    </submittedName>
</protein>
<accession>A0ABQ3UIP1</accession>
<comment type="caution">
    <text evidence="1">The sequence shown here is derived from an EMBL/GenBank/DDBJ whole genome shotgun (WGS) entry which is preliminary data.</text>
</comment>
<organism evidence="1 2">
    <name type="scientific">Ktedonobacter robiniae</name>
    <dbReference type="NCBI Taxonomy" id="2778365"/>
    <lineage>
        <taxon>Bacteria</taxon>
        <taxon>Bacillati</taxon>
        <taxon>Chloroflexota</taxon>
        <taxon>Ktedonobacteria</taxon>
        <taxon>Ktedonobacterales</taxon>
        <taxon>Ktedonobacteraceae</taxon>
        <taxon>Ktedonobacter</taxon>
    </lineage>
</organism>
<reference evidence="1 2" key="1">
    <citation type="journal article" date="2021" name="Int. J. Syst. Evol. Microbiol.">
        <title>Reticulibacter mediterranei gen. nov., sp. nov., within the new family Reticulibacteraceae fam. nov., and Ktedonospora formicarum gen. nov., sp. nov., Ktedonobacter robiniae sp. nov., Dictyobacter formicarum sp. nov. and Dictyobacter arantiisoli sp. nov., belonging to the class Ktedonobacteria.</title>
        <authorList>
            <person name="Yabe S."/>
            <person name="Zheng Y."/>
            <person name="Wang C.M."/>
            <person name="Sakai Y."/>
            <person name="Abe K."/>
            <person name="Yokota A."/>
            <person name="Donadio S."/>
            <person name="Cavaletti L."/>
            <person name="Monciardini P."/>
        </authorList>
    </citation>
    <scope>NUCLEOTIDE SEQUENCE [LARGE SCALE GENOMIC DNA]</scope>
    <source>
        <strain evidence="1 2">SOSP1-30</strain>
    </source>
</reference>
<evidence type="ECO:0000313" key="1">
    <source>
        <dbReference type="EMBL" id="GHO52285.1"/>
    </source>
</evidence>
<sequence>MNNPEGFAYRHDGIRLHQYQRAILTRLPLVAAEVTHFDELLQWLGEALIHYFHIQVTQFWVGHHRTTTGQLYLELRMMVFQNPFLSQEIVVNPQMAEAIERIFLERRGLMPQSIDAFFPPQQTQALHYNHLSYWSCYFMSHGALLPAAKGQGGSSKSKIPFSMAVTLLFQEMPHPRLLPVISFILEQAIVAAKQYQLLKPLTL</sequence>